<accession>A0AC34RGR2</accession>
<dbReference type="Proteomes" id="UP000887576">
    <property type="component" value="Unplaced"/>
</dbReference>
<protein>
    <submittedName>
        <fullName evidence="2">C2H2-type domain-containing protein</fullName>
    </submittedName>
</protein>
<dbReference type="WBParaSite" id="JU765_v2.g6622.t1">
    <property type="protein sequence ID" value="JU765_v2.g6622.t1"/>
    <property type="gene ID" value="JU765_v2.g6622"/>
</dbReference>
<proteinExistence type="predicted"/>
<evidence type="ECO:0000313" key="2">
    <source>
        <dbReference type="WBParaSite" id="JU765_v2.g6622.t1"/>
    </source>
</evidence>
<name>A0AC34RGR2_9BILA</name>
<organism evidence="1 2">
    <name type="scientific">Panagrolaimus sp. JU765</name>
    <dbReference type="NCBI Taxonomy" id="591449"/>
    <lineage>
        <taxon>Eukaryota</taxon>
        <taxon>Metazoa</taxon>
        <taxon>Ecdysozoa</taxon>
        <taxon>Nematoda</taxon>
        <taxon>Chromadorea</taxon>
        <taxon>Rhabditida</taxon>
        <taxon>Tylenchina</taxon>
        <taxon>Panagrolaimomorpha</taxon>
        <taxon>Panagrolaimoidea</taxon>
        <taxon>Panagrolaimidae</taxon>
        <taxon>Panagrolaimus</taxon>
    </lineage>
</organism>
<sequence>MTSNDLQYQEIGQPLVENPFRVMKQQNMYVAVSYKTGGPTFGMAKIDNGVVKCRFSNLAGVWCEDKDGVKILVDDKNHKKRNFWYNWVKFKDRNSEGNREVFMVDGVSPILALDHEEGPLLGHLDRQFAYFSTETEIVNKNGEAAIAECWIIVREFDGAPPSCYCPDCAKEPPKKIARFMHDEWIDKRAGDPWPEEKLVRVLDRSLNTLPNEKPDQYVALWYQQGEPVIGHIWNEGGKIAANFSWNGHEYRDKIGSLQILVELPQSITGFTYEWVDVLKAKKFYEAFWVRIENKKKHLLAAITKINDEDRICGVENIDENVKLVLCRTYEFATVTHAINEASGADNFNCPFCERPYKRARNLSNHIIDIHPHVLAPLVVGLCAEDGVAVLVQKSSRCRVKEIKFSAKCFVVGIGSESLFQQLTVNDLDNHKDLYSWLRTIETTIQQRNCLPNITLLVADTENWIHEFTNHGHHRKHYVSIGHHCEKVDVAFNTSAETETTVENASLKLFNVIQSLGIDELTASDVEVYEFTKESTKKIEK</sequence>
<reference evidence="2" key="1">
    <citation type="submission" date="2022-11" db="UniProtKB">
        <authorList>
            <consortium name="WormBaseParasite"/>
        </authorList>
    </citation>
    <scope>IDENTIFICATION</scope>
</reference>
<evidence type="ECO:0000313" key="1">
    <source>
        <dbReference type="Proteomes" id="UP000887576"/>
    </source>
</evidence>